<evidence type="ECO:0000313" key="2">
    <source>
        <dbReference type="EMBL" id="SDS21514.1"/>
    </source>
</evidence>
<dbReference type="InterPro" id="IPR017658">
    <property type="entry name" value="HhH-GPD_base_excis"/>
</dbReference>
<proteinExistence type="predicted"/>
<dbReference type="InterPro" id="IPR011257">
    <property type="entry name" value="DNA_glycosylase"/>
</dbReference>
<protein>
    <submittedName>
        <fullName evidence="2">Uncharacterized HhH-GPD family protein</fullName>
    </submittedName>
</protein>
<dbReference type="EMBL" id="LT629757">
    <property type="protein sequence ID" value="SDS21514.1"/>
    <property type="molecule type" value="Genomic_DNA"/>
</dbReference>
<name>A0A1H1QDQ8_9ACTN</name>
<dbReference type="NCBIfam" id="TIGR03252">
    <property type="entry name" value="HhH-GPD-type base excision DNA repair protein"/>
    <property type="match status" value="1"/>
</dbReference>
<reference evidence="3" key="1">
    <citation type="submission" date="2016-10" db="EMBL/GenBank/DDBJ databases">
        <authorList>
            <person name="Varghese N."/>
            <person name="Submissions S."/>
        </authorList>
    </citation>
    <scope>NUCLEOTIDE SEQUENCE [LARGE SCALE GENOMIC DNA]</scope>
    <source>
        <strain evidence="3">DSM 22127</strain>
    </source>
</reference>
<keyword evidence="3" id="KW-1185">Reference proteome</keyword>
<sequence>MAIHITGDDRADQVLQDDPFALLIGMLLDQQFPMERAFAGPATILERLGTLSPAEVAAADPEQFAALVAQTPAVHRFPGSMAAKVQAVARIVTEEHDGRAERLWTEATDAQDLVKRITALPGFGQQKAKIFVALLAKQLGVRPEGWERAVGDYALEGYRSVADVVDTASLEKVRAFKKEQKAAARAER</sequence>
<feature type="domain" description="HhH-GPD" evidence="1">
    <location>
        <begin position="24"/>
        <end position="177"/>
    </location>
</feature>
<dbReference type="RefSeq" id="WP_091727648.1">
    <property type="nucleotide sequence ID" value="NZ_LT629757.1"/>
</dbReference>
<dbReference type="SUPFAM" id="SSF48150">
    <property type="entry name" value="DNA-glycosylase"/>
    <property type="match status" value="1"/>
</dbReference>
<evidence type="ECO:0000259" key="1">
    <source>
        <dbReference type="Pfam" id="PF00730"/>
    </source>
</evidence>
<accession>A0A1H1QDQ8</accession>
<evidence type="ECO:0000313" key="3">
    <source>
        <dbReference type="Proteomes" id="UP000198859"/>
    </source>
</evidence>
<dbReference type="GO" id="GO:0003824">
    <property type="term" value="F:catalytic activity"/>
    <property type="evidence" value="ECO:0007669"/>
    <property type="project" value="InterPro"/>
</dbReference>
<organism evidence="2 3">
    <name type="scientific">Nocardioides scoriae</name>
    <dbReference type="NCBI Taxonomy" id="642780"/>
    <lineage>
        <taxon>Bacteria</taxon>
        <taxon>Bacillati</taxon>
        <taxon>Actinomycetota</taxon>
        <taxon>Actinomycetes</taxon>
        <taxon>Propionibacteriales</taxon>
        <taxon>Nocardioidaceae</taxon>
        <taxon>Nocardioides</taxon>
    </lineage>
</organism>
<dbReference type="InterPro" id="IPR003265">
    <property type="entry name" value="HhH-GPD_domain"/>
</dbReference>
<dbReference type="GO" id="GO:0006284">
    <property type="term" value="P:base-excision repair"/>
    <property type="evidence" value="ECO:0007669"/>
    <property type="project" value="InterPro"/>
</dbReference>
<dbReference type="STRING" id="642780.SAMN04488570_1386"/>
<dbReference type="Proteomes" id="UP000198859">
    <property type="component" value="Chromosome I"/>
</dbReference>
<dbReference type="AlphaFoldDB" id="A0A1H1QDQ8"/>
<dbReference type="Pfam" id="PF00730">
    <property type="entry name" value="HhH-GPD"/>
    <property type="match status" value="1"/>
</dbReference>
<gene>
    <name evidence="2" type="ORF">SAMN04488570_1386</name>
</gene>
<dbReference type="OrthoDB" id="1492580at2"/>
<dbReference type="Gene3D" id="1.10.340.30">
    <property type="entry name" value="Hypothetical protein, domain 2"/>
    <property type="match status" value="1"/>
</dbReference>